<dbReference type="InParanoid" id="A0A0P0VDL4"/>
<name>A0A0P0VDL4_ORYSJ</name>
<accession>A0A0P0VDL4</accession>
<dbReference type="PaxDb" id="39947-A0A0P0VDL4"/>
<dbReference type="AlphaFoldDB" id="A0A0P0VDL4"/>
<protein>
    <submittedName>
        <fullName evidence="1">Os02g0101750 protein</fullName>
    </submittedName>
</protein>
<dbReference type="EMBL" id="AP014958">
    <property type="protein sequence ID" value="BAS76518.1"/>
    <property type="molecule type" value="Genomic_DNA"/>
</dbReference>
<reference evidence="1 2" key="3">
    <citation type="journal article" date="2013" name="Rice">
        <title>Improvement of the Oryza sativa Nipponbare reference genome using next generation sequence and optical map data.</title>
        <authorList>
            <person name="Kawahara Y."/>
            <person name="de la Bastide M."/>
            <person name="Hamilton J.P."/>
            <person name="Kanamori H."/>
            <person name="McCombie W.R."/>
            <person name="Ouyang S."/>
            <person name="Schwartz D.C."/>
            <person name="Tanaka T."/>
            <person name="Wu J."/>
            <person name="Zhou S."/>
            <person name="Childs K.L."/>
            <person name="Davidson R.M."/>
            <person name="Lin H."/>
            <person name="Quesada-Ocampo L."/>
            <person name="Vaillancourt B."/>
            <person name="Sakai H."/>
            <person name="Lee S.S."/>
            <person name="Kim J."/>
            <person name="Numa H."/>
            <person name="Itoh T."/>
            <person name="Buell C.R."/>
            <person name="Matsumoto T."/>
        </authorList>
    </citation>
    <scope>NUCLEOTIDE SEQUENCE [LARGE SCALE GENOMIC DNA]</scope>
    <source>
        <strain evidence="2">cv. Nipponbare</strain>
    </source>
</reference>
<evidence type="ECO:0000313" key="1">
    <source>
        <dbReference type="EMBL" id="BAS76518.1"/>
    </source>
</evidence>
<organism evidence="1 2">
    <name type="scientific">Oryza sativa subsp. japonica</name>
    <name type="common">Rice</name>
    <dbReference type="NCBI Taxonomy" id="39947"/>
    <lineage>
        <taxon>Eukaryota</taxon>
        <taxon>Viridiplantae</taxon>
        <taxon>Streptophyta</taxon>
        <taxon>Embryophyta</taxon>
        <taxon>Tracheophyta</taxon>
        <taxon>Spermatophyta</taxon>
        <taxon>Magnoliopsida</taxon>
        <taxon>Liliopsida</taxon>
        <taxon>Poales</taxon>
        <taxon>Poaceae</taxon>
        <taxon>BOP clade</taxon>
        <taxon>Oryzoideae</taxon>
        <taxon>Oryzeae</taxon>
        <taxon>Oryzinae</taxon>
        <taxon>Oryza</taxon>
        <taxon>Oryza sativa</taxon>
    </lineage>
</organism>
<reference evidence="2" key="1">
    <citation type="journal article" date="2005" name="Nature">
        <title>The map-based sequence of the rice genome.</title>
        <authorList>
            <consortium name="International rice genome sequencing project (IRGSP)"/>
            <person name="Matsumoto T."/>
            <person name="Wu J."/>
            <person name="Kanamori H."/>
            <person name="Katayose Y."/>
            <person name="Fujisawa M."/>
            <person name="Namiki N."/>
            <person name="Mizuno H."/>
            <person name="Yamamoto K."/>
            <person name="Antonio B.A."/>
            <person name="Baba T."/>
            <person name="Sakata K."/>
            <person name="Nagamura Y."/>
            <person name="Aoki H."/>
            <person name="Arikawa K."/>
            <person name="Arita K."/>
            <person name="Bito T."/>
            <person name="Chiden Y."/>
            <person name="Fujitsuka N."/>
            <person name="Fukunaka R."/>
            <person name="Hamada M."/>
            <person name="Harada C."/>
            <person name="Hayashi A."/>
            <person name="Hijishita S."/>
            <person name="Honda M."/>
            <person name="Hosokawa S."/>
            <person name="Ichikawa Y."/>
            <person name="Idonuma A."/>
            <person name="Iijima M."/>
            <person name="Ikeda M."/>
            <person name="Ikeno M."/>
            <person name="Ito K."/>
            <person name="Ito S."/>
            <person name="Ito T."/>
            <person name="Ito Y."/>
            <person name="Ito Y."/>
            <person name="Iwabuchi A."/>
            <person name="Kamiya K."/>
            <person name="Karasawa W."/>
            <person name="Kurita K."/>
            <person name="Katagiri S."/>
            <person name="Kikuta A."/>
            <person name="Kobayashi H."/>
            <person name="Kobayashi N."/>
            <person name="Machita K."/>
            <person name="Maehara T."/>
            <person name="Masukawa M."/>
            <person name="Mizubayashi T."/>
            <person name="Mukai Y."/>
            <person name="Nagasaki H."/>
            <person name="Nagata Y."/>
            <person name="Naito S."/>
            <person name="Nakashima M."/>
            <person name="Nakama Y."/>
            <person name="Nakamichi Y."/>
            <person name="Nakamura M."/>
            <person name="Meguro A."/>
            <person name="Negishi M."/>
            <person name="Ohta I."/>
            <person name="Ohta T."/>
            <person name="Okamoto M."/>
            <person name="Ono N."/>
            <person name="Saji S."/>
            <person name="Sakaguchi M."/>
            <person name="Sakai K."/>
            <person name="Shibata M."/>
            <person name="Shimokawa T."/>
            <person name="Song J."/>
            <person name="Takazaki Y."/>
            <person name="Terasawa K."/>
            <person name="Tsugane M."/>
            <person name="Tsuji K."/>
            <person name="Ueda S."/>
            <person name="Waki K."/>
            <person name="Yamagata H."/>
            <person name="Yamamoto M."/>
            <person name="Yamamoto S."/>
            <person name="Yamane H."/>
            <person name="Yoshiki S."/>
            <person name="Yoshihara R."/>
            <person name="Yukawa K."/>
            <person name="Zhong H."/>
            <person name="Yano M."/>
            <person name="Yuan Q."/>
            <person name="Ouyang S."/>
            <person name="Liu J."/>
            <person name="Jones K.M."/>
            <person name="Gansberger K."/>
            <person name="Moffat K."/>
            <person name="Hill J."/>
            <person name="Bera J."/>
            <person name="Fadrosh D."/>
            <person name="Jin S."/>
            <person name="Johri S."/>
            <person name="Kim M."/>
            <person name="Overton L."/>
            <person name="Reardon M."/>
            <person name="Tsitrin T."/>
            <person name="Vuong H."/>
            <person name="Weaver B."/>
            <person name="Ciecko A."/>
            <person name="Tallon L."/>
            <person name="Jackson J."/>
            <person name="Pai G."/>
            <person name="Aken S.V."/>
            <person name="Utterback T."/>
            <person name="Reidmuller S."/>
            <person name="Feldblyum T."/>
            <person name="Hsiao J."/>
            <person name="Zismann V."/>
            <person name="Iobst S."/>
            <person name="de Vazeille A.R."/>
            <person name="Buell C.R."/>
            <person name="Ying K."/>
            <person name="Li Y."/>
            <person name="Lu T."/>
            <person name="Huang Y."/>
            <person name="Zhao Q."/>
            <person name="Feng Q."/>
            <person name="Zhang L."/>
            <person name="Zhu J."/>
            <person name="Weng Q."/>
            <person name="Mu J."/>
            <person name="Lu Y."/>
            <person name="Fan D."/>
            <person name="Liu Y."/>
            <person name="Guan J."/>
            <person name="Zhang Y."/>
            <person name="Yu S."/>
            <person name="Liu X."/>
            <person name="Zhang Y."/>
            <person name="Hong G."/>
            <person name="Han B."/>
            <person name="Choisne N."/>
            <person name="Demange N."/>
            <person name="Orjeda G."/>
            <person name="Samain S."/>
            <person name="Cattolico L."/>
            <person name="Pelletier E."/>
            <person name="Couloux A."/>
            <person name="Segurens B."/>
            <person name="Wincker P."/>
            <person name="D'Hont A."/>
            <person name="Scarpelli C."/>
            <person name="Weissenbach J."/>
            <person name="Salanoubat M."/>
            <person name="Quetier F."/>
            <person name="Yu Y."/>
            <person name="Kim H.R."/>
            <person name="Rambo T."/>
            <person name="Currie J."/>
            <person name="Collura K."/>
            <person name="Luo M."/>
            <person name="Yang T."/>
            <person name="Ammiraju J.S.S."/>
            <person name="Engler F."/>
            <person name="Soderlund C."/>
            <person name="Wing R.A."/>
            <person name="Palmer L.E."/>
            <person name="de la Bastide M."/>
            <person name="Spiegel L."/>
            <person name="Nascimento L."/>
            <person name="Zutavern T."/>
            <person name="O'Shaughnessy A."/>
            <person name="Dike S."/>
            <person name="Dedhia N."/>
            <person name="Preston R."/>
            <person name="Balija V."/>
            <person name="McCombie W.R."/>
            <person name="Chow T."/>
            <person name="Chen H."/>
            <person name="Chung M."/>
            <person name="Chen C."/>
            <person name="Shaw J."/>
            <person name="Wu H."/>
            <person name="Hsiao K."/>
            <person name="Chao Y."/>
            <person name="Chu M."/>
            <person name="Cheng C."/>
            <person name="Hour A."/>
            <person name="Lee P."/>
            <person name="Lin S."/>
            <person name="Lin Y."/>
            <person name="Liou J."/>
            <person name="Liu S."/>
            <person name="Hsing Y."/>
            <person name="Raghuvanshi S."/>
            <person name="Mohanty A."/>
            <person name="Bharti A.K."/>
            <person name="Gaur A."/>
            <person name="Gupta V."/>
            <person name="Kumar D."/>
            <person name="Ravi V."/>
            <person name="Vij S."/>
            <person name="Kapur A."/>
            <person name="Khurana P."/>
            <person name="Khurana P."/>
            <person name="Khurana J.P."/>
            <person name="Tyagi A.K."/>
            <person name="Gaikwad K."/>
            <person name="Singh A."/>
            <person name="Dalal V."/>
            <person name="Srivastava S."/>
            <person name="Dixit A."/>
            <person name="Pal A.K."/>
            <person name="Ghazi I.A."/>
            <person name="Yadav M."/>
            <person name="Pandit A."/>
            <person name="Bhargava A."/>
            <person name="Sureshbabu K."/>
            <person name="Batra K."/>
            <person name="Sharma T.R."/>
            <person name="Mohapatra T."/>
            <person name="Singh N.K."/>
            <person name="Messing J."/>
            <person name="Nelson A.B."/>
            <person name="Fuks G."/>
            <person name="Kavchok S."/>
            <person name="Keizer G."/>
            <person name="Linton E."/>
            <person name="Llaca V."/>
            <person name="Song R."/>
            <person name="Tanyolac B."/>
            <person name="Young S."/>
            <person name="Ho-Il K."/>
            <person name="Hahn J.H."/>
            <person name="Sangsakoo G."/>
            <person name="Vanavichit A."/>
            <person name="de Mattos Luiz.A.T."/>
            <person name="Zimmer P.D."/>
            <person name="Malone G."/>
            <person name="Dellagostin O."/>
            <person name="de Oliveira A.C."/>
            <person name="Bevan M."/>
            <person name="Bancroft I."/>
            <person name="Minx P."/>
            <person name="Cordum H."/>
            <person name="Wilson R."/>
            <person name="Cheng Z."/>
            <person name="Jin W."/>
            <person name="Jiang J."/>
            <person name="Leong S.A."/>
            <person name="Iwama H."/>
            <person name="Gojobori T."/>
            <person name="Itoh T."/>
            <person name="Niimura Y."/>
            <person name="Fujii Y."/>
            <person name="Habara T."/>
            <person name="Sakai H."/>
            <person name="Sato Y."/>
            <person name="Wilson G."/>
            <person name="Kumar K."/>
            <person name="McCouch S."/>
            <person name="Juretic N."/>
            <person name="Hoen D."/>
            <person name="Wright S."/>
            <person name="Bruskiewich R."/>
            <person name="Bureau T."/>
            <person name="Miyao A."/>
            <person name="Hirochika H."/>
            <person name="Nishikawa T."/>
            <person name="Kadowaki K."/>
            <person name="Sugiura M."/>
            <person name="Burr B."/>
            <person name="Sasaki T."/>
        </authorList>
    </citation>
    <scope>NUCLEOTIDE SEQUENCE [LARGE SCALE GENOMIC DNA]</scope>
    <source>
        <strain evidence="2">cv. Nipponbare</strain>
    </source>
</reference>
<reference evidence="1 2" key="2">
    <citation type="journal article" date="2013" name="Plant Cell Physiol.">
        <title>Rice Annotation Project Database (RAP-DB): an integrative and interactive database for rice genomics.</title>
        <authorList>
            <person name="Sakai H."/>
            <person name="Lee S.S."/>
            <person name="Tanaka T."/>
            <person name="Numa H."/>
            <person name="Kim J."/>
            <person name="Kawahara Y."/>
            <person name="Wakimoto H."/>
            <person name="Yang C.C."/>
            <person name="Iwamoto M."/>
            <person name="Abe T."/>
            <person name="Yamada Y."/>
            <person name="Muto A."/>
            <person name="Inokuchi H."/>
            <person name="Ikemura T."/>
            <person name="Matsumoto T."/>
            <person name="Sasaki T."/>
            <person name="Itoh T."/>
        </authorList>
    </citation>
    <scope>NUCLEOTIDE SEQUENCE [LARGE SCALE GENOMIC DNA]</scope>
    <source>
        <strain evidence="2">cv. Nipponbare</strain>
    </source>
</reference>
<evidence type="ECO:0000313" key="2">
    <source>
        <dbReference type="Proteomes" id="UP000059680"/>
    </source>
</evidence>
<keyword evidence="2" id="KW-1185">Reference proteome</keyword>
<sequence>MGNKSIPNCFRSSGCSRNSLSCPDLSFSVELVPSCLVEADFFEEEPLTSTWKYAGKEMIPEGKCGSKSSARLTIS</sequence>
<feature type="non-terminal residue" evidence="1">
    <location>
        <position position="75"/>
    </location>
</feature>
<proteinExistence type="predicted"/>
<dbReference type="Proteomes" id="UP000059680">
    <property type="component" value="Chromosome 2"/>
</dbReference>
<gene>
    <name evidence="1" type="ordered locus">Os02g0101750</name>
    <name evidence="1" type="ORF">OSNPB_020101750</name>
</gene>